<accession>A0A1T5BUI5</accession>
<dbReference type="EMBL" id="FUYR01000001">
    <property type="protein sequence ID" value="SKB51042.1"/>
    <property type="molecule type" value="Genomic_DNA"/>
</dbReference>
<dbReference type="SMART" id="SM00448">
    <property type="entry name" value="REC"/>
    <property type="match status" value="1"/>
</dbReference>
<dbReference type="GO" id="GO:0000160">
    <property type="term" value="P:phosphorelay signal transduction system"/>
    <property type="evidence" value="ECO:0007669"/>
    <property type="project" value="InterPro"/>
</dbReference>
<dbReference type="AlphaFoldDB" id="A0A1T5BUI5"/>
<gene>
    <name evidence="3" type="ORF">SAMN05661099_1692</name>
</gene>
<reference evidence="4" key="1">
    <citation type="submission" date="2017-02" db="EMBL/GenBank/DDBJ databases">
        <authorList>
            <person name="Varghese N."/>
            <person name="Submissions S."/>
        </authorList>
    </citation>
    <scope>NUCLEOTIDE SEQUENCE [LARGE SCALE GENOMIC DNA]</scope>
    <source>
        <strain evidence="4">DSM 22385</strain>
    </source>
</reference>
<dbReference type="InterPro" id="IPR052893">
    <property type="entry name" value="TCS_response_regulator"/>
</dbReference>
<keyword evidence="4" id="KW-1185">Reference proteome</keyword>
<feature type="modified residue" description="4-aspartylphosphate" evidence="1">
    <location>
        <position position="65"/>
    </location>
</feature>
<evidence type="ECO:0000256" key="1">
    <source>
        <dbReference type="PROSITE-ProRule" id="PRU00169"/>
    </source>
</evidence>
<evidence type="ECO:0000259" key="2">
    <source>
        <dbReference type="PROSITE" id="PS50110"/>
    </source>
</evidence>
<keyword evidence="1" id="KW-0597">Phosphoprotein</keyword>
<dbReference type="Proteomes" id="UP000189981">
    <property type="component" value="Unassembled WGS sequence"/>
</dbReference>
<dbReference type="InterPro" id="IPR011006">
    <property type="entry name" value="CheY-like_superfamily"/>
</dbReference>
<dbReference type="InterPro" id="IPR001789">
    <property type="entry name" value="Sig_transdc_resp-reg_receiver"/>
</dbReference>
<protein>
    <submittedName>
        <fullName evidence="3">Response regulator receiver domain-containing protein</fullName>
    </submittedName>
</protein>
<dbReference type="PANTHER" id="PTHR44520">
    <property type="entry name" value="RESPONSE REGULATOR RCP1-RELATED"/>
    <property type="match status" value="1"/>
</dbReference>
<dbReference type="Gene3D" id="3.40.50.2300">
    <property type="match status" value="1"/>
</dbReference>
<dbReference type="OrthoDB" id="673128at2"/>
<evidence type="ECO:0000313" key="4">
    <source>
        <dbReference type="Proteomes" id="UP000189981"/>
    </source>
</evidence>
<dbReference type="PROSITE" id="PS50110">
    <property type="entry name" value="RESPONSE_REGULATORY"/>
    <property type="match status" value="1"/>
</dbReference>
<feature type="domain" description="Response regulatory" evidence="2">
    <location>
        <begin position="8"/>
        <end position="133"/>
    </location>
</feature>
<dbReference type="STRING" id="572036.SAMN05661099_1692"/>
<sequence length="135" mass="15353">MNRVKPLSVITIDDDPVSQFIARKIIMSCEPDCDPRSFVDPKQGLEYFIQHQNNEELLPDILLLDLSMPDLDGFQVLDGLTQINLQKKVHIFMLTSSISAEDMQRAKGYDIVDGFQLKPLSRDTFNKIKEGVLAE</sequence>
<proteinExistence type="predicted"/>
<dbReference type="SUPFAM" id="SSF52172">
    <property type="entry name" value="CheY-like"/>
    <property type="match status" value="1"/>
</dbReference>
<evidence type="ECO:0000313" key="3">
    <source>
        <dbReference type="EMBL" id="SKB51042.1"/>
    </source>
</evidence>
<organism evidence="3 4">
    <name type="scientific">Daejeonella lutea</name>
    <dbReference type="NCBI Taxonomy" id="572036"/>
    <lineage>
        <taxon>Bacteria</taxon>
        <taxon>Pseudomonadati</taxon>
        <taxon>Bacteroidota</taxon>
        <taxon>Sphingobacteriia</taxon>
        <taxon>Sphingobacteriales</taxon>
        <taxon>Sphingobacteriaceae</taxon>
        <taxon>Daejeonella</taxon>
    </lineage>
</organism>
<dbReference type="PANTHER" id="PTHR44520:SF2">
    <property type="entry name" value="RESPONSE REGULATOR RCP1"/>
    <property type="match status" value="1"/>
</dbReference>
<name>A0A1T5BUI5_9SPHI</name>
<dbReference type="Pfam" id="PF00072">
    <property type="entry name" value="Response_reg"/>
    <property type="match status" value="1"/>
</dbReference>
<dbReference type="RefSeq" id="WP_079702135.1">
    <property type="nucleotide sequence ID" value="NZ_FUYR01000001.1"/>
</dbReference>